<evidence type="ECO:0000259" key="2">
    <source>
        <dbReference type="Pfam" id="PF00487"/>
    </source>
</evidence>
<dbReference type="PANTHER" id="PTHR32100">
    <property type="entry name" value="OMEGA-6 FATTY ACID DESATURASE, CHLOROPLASTIC"/>
    <property type="match status" value="1"/>
</dbReference>
<dbReference type="Pfam" id="PF00487">
    <property type="entry name" value="FA_desaturase"/>
    <property type="match status" value="1"/>
</dbReference>
<keyword evidence="1" id="KW-0812">Transmembrane</keyword>
<sequence>MTSITTLPRRLRYGAGLSFDRTAPFMQSPLDPARPELPAPLAPDAPLPHRKTIRGWLAPIVQRSTLRALWLLALDLALFAALIAGTVQLPTWWLQLASALAAGFVIGRLFIIGHDACHQSLTPHRRLNRWLGRIAFLPSLTAYSLWDMGHNVVHHGFTNLKGVDFVWAPATQAEYRAMPPLRRLCERIYRSGWGPGLYYMVEIWWKKMMFPRRSGMGNSYRPVFTRDCLLVTGFAALWIAALVAGAVATDQAVWRVLLLGFVVPMVFWFHMMGFVIYGHHTHVKVKWHDDKAAWQRAQPFVSTTVHLTFPLRIGALIHHIMEHTAHHVDMSIPLYKLKEAQAVLEQLLPERIIVQRFSWKWYFATARACKLYDFSRQCWTDFQGRPAAIAA</sequence>
<gene>
    <name evidence="3" type="ORF">GCM10007320_17830</name>
</gene>
<feature type="transmembrane region" description="Helical" evidence="1">
    <location>
        <begin position="226"/>
        <end position="248"/>
    </location>
</feature>
<name>A0ABQ3FZ77_9BURK</name>
<organism evidence="3 4">
    <name type="scientific">Pseudorhodoferax aquiterrae</name>
    <dbReference type="NCBI Taxonomy" id="747304"/>
    <lineage>
        <taxon>Bacteria</taxon>
        <taxon>Pseudomonadati</taxon>
        <taxon>Pseudomonadota</taxon>
        <taxon>Betaproteobacteria</taxon>
        <taxon>Burkholderiales</taxon>
        <taxon>Comamonadaceae</taxon>
    </lineage>
</organism>
<evidence type="ECO:0000313" key="4">
    <source>
        <dbReference type="Proteomes" id="UP000626210"/>
    </source>
</evidence>
<feature type="domain" description="Fatty acid desaturase" evidence="2">
    <location>
        <begin position="92"/>
        <end position="356"/>
    </location>
</feature>
<dbReference type="EMBL" id="BMYK01000004">
    <property type="protein sequence ID" value="GHC77933.1"/>
    <property type="molecule type" value="Genomic_DNA"/>
</dbReference>
<comment type="caution">
    <text evidence="3">The sequence shown here is derived from an EMBL/GenBank/DDBJ whole genome shotgun (WGS) entry which is preliminary data.</text>
</comment>
<protein>
    <submittedName>
        <fullName evidence="3">Fatty acid desaturase</fullName>
    </submittedName>
</protein>
<keyword evidence="1" id="KW-1133">Transmembrane helix</keyword>
<feature type="transmembrane region" description="Helical" evidence="1">
    <location>
        <begin position="92"/>
        <end position="110"/>
    </location>
</feature>
<evidence type="ECO:0000256" key="1">
    <source>
        <dbReference type="SAM" id="Phobius"/>
    </source>
</evidence>
<accession>A0ABQ3FZ77</accession>
<feature type="transmembrane region" description="Helical" evidence="1">
    <location>
        <begin position="254"/>
        <end position="277"/>
    </location>
</feature>
<dbReference type="InterPro" id="IPR005804">
    <property type="entry name" value="FA_desaturase_dom"/>
</dbReference>
<evidence type="ECO:0000313" key="3">
    <source>
        <dbReference type="EMBL" id="GHC77933.1"/>
    </source>
</evidence>
<dbReference type="InterPro" id="IPR012171">
    <property type="entry name" value="Fatty_acid_desaturase"/>
</dbReference>
<proteinExistence type="predicted"/>
<keyword evidence="1" id="KW-0472">Membrane</keyword>
<dbReference type="Proteomes" id="UP000626210">
    <property type="component" value="Unassembled WGS sequence"/>
</dbReference>
<feature type="transmembrane region" description="Helical" evidence="1">
    <location>
        <begin position="68"/>
        <end position="86"/>
    </location>
</feature>
<reference evidence="4" key="1">
    <citation type="journal article" date="2019" name="Int. J. Syst. Evol. Microbiol.">
        <title>The Global Catalogue of Microorganisms (GCM) 10K type strain sequencing project: providing services to taxonomists for standard genome sequencing and annotation.</title>
        <authorList>
            <consortium name="The Broad Institute Genomics Platform"/>
            <consortium name="The Broad Institute Genome Sequencing Center for Infectious Disease"/>
            <person name="Wu L."/>
            <person name="Ma J."/>
        </authorList>
    </citation>
    <scope>NUCLEOTIDE SEQUENCE [LARGE SCALE GENOMIC DNA]</scope>
    <source>
        <strain evidence="4">KCTC 23314</strain>
    </source>
</reference>
<keyword evidence="4" id="KW-1185">Reference proteome</keyword>